<dbReference type="AlphaFoldDB" id="A0A928BTG8"/>
<dbReference type="Gene3D" id="2.30.40.10">
    <property type="entry name" value="Urease, subunit C, domain 1"/>
    <property type="match status" value="1"/>
</dbReference>
<gene>
    <name evidence="3" type="ORF">E7102_07470</name>
</gene>
<dbReference type="Pfam" id="PF07969">
    <property type="entry name" value="Amidohydro_3"/>
    <property type="match status" value="1"/>
</dbReference>
<keyword evidence="1" id="KW-0732">Signal</keyword>
<organism evidence="3 4">
    <name type="scientific">Xylanibacter ruminicola</name>
    <name type="common">Prevotella ruminicola</name>
    <dbReference type="NCBI Taxonomy" id="839"/>
    <lineage>
        <taxon>Bacteria</taxon>
        <taxon>Pseudomonadati</taxon>
        <taxon>Bacteroidota</taxon>
        <taxon>Bacteroidia</taxon>
        <taxon>Bacteroidales</taxon>
        <taxon>Prevotellaceae</taxon>
        <taxon>Xylanibacter</taxon>
    </lineage>
</organism>
<reference evidence="3" key="1">
    <citation type="submission" date="2019-04" db="EMBL/GenBank/DDBJ databases">
        <title>Evolution of Biomass-Degrading Anaerobic Consortia Revealed by Metagenomics.</title>
        <authorList>
            <person name="Peng X."/>
        </authorList>
    </citation>
    <scope>NUCLEOTIDE SEQUENCE</scope>
    <source>
        <strain evidence="3">SIG141</strain>
    </source>
</reference>
<dbReference type="EMBL" id="SUYD01000008">
    <property type="protein sequence ID" value="MBE6266291.1"/>
    <property type="molecule type" value="Genomic_DNA"/>
</dbReference>
<evidence type="ECO:0000313" key="3">
    <source>
        <dbReference type="EMBL" id="MBE6266291.1"/>
    </source>
</evidence>
<feature type="chain" id="PRO_5037802161" description="Amidohydrolase 3 domain-containing protein" evidence="1">
    <location>
        <begin position="23"/>
        <end position="595"/>
    </location>
</feature>
<dbReference type="SUPFAM" id="SSF51556">
    <property type="entry name" value="Metallo-dependent hydrolases"/>
    <property type="match status" value="1"/>
</dbReference>
<sequence length="595" mass="65460">MKRMMQWIMAAILICGATVLTACSNSDNSAQGVKGGADLVVYGKIFTSERLRVGDGTSGMGNQVVEAFAVKDGKYVYVGDKAGAEAFIEKGKTEVVDYTGKGLVMPGCGNGHAHYSSGFAIQTIGTFVGPEDDPQKFLTEILPAAVKKAKDNGAKAIFGFGWQYGLFINNMPTRQQLDAICSDIPIYFADEEAHKGLVNSLLLVKAGIMKEDGTPLMTDVRGSEIVIGADGTPTGLLKEQAGSYVRSFLDNEYLFSVDIATANMSKIEQHLLSEGYTMYVDGWSSYFYNTNFYQAAQQMDKAGKLHFVLGLTYEIDSWMNVEEALAKAGDVKKKYASTRVKPNWIKLFMDGTVETGTGFVDPVYPDGHQGSPNWTEEELTEMTRKANDNGVTMHIHVMGNKGVTRIVNAFVNGGKDEMRNTLVHVRNVDAADYQRMADHNIYVTSGMLWHNCSDYVQEILKSGIVPVGMEDKAYPMKSYFDYGIPVTSHSDFPATSGKPDDPFGIMEIAVTGVYYAENGKPLWTEELLTREQALIALTINCAKQMFVEDERGSIKEGKYADFLLVDKDVLTCPVTEIHEAKPAATYFEGKRVFSR</sequence>
<dbReference type="Proteomes" id="UP000763088">
    <property type="component" value="Unassembled WGS sequence"/>
</dbReference>
<dbReference type="PROSITE" id="PS51257">
    <property type="entry name" value="PROKAR_LIPOPROTEIN"/>
    <property type="match status" value="1"/>
</dbReference>
<evidence type="ECO:0000256" key="1">
    <source>
        <dbReference type="SAM" id="SignalP"/>
    </source>
</evidence>
<dbReference type="PANTHER" id="PTHR22642">
    <property type="entry name" value="IMIDAZOLONEPROPIONASE"/>
    <property type="match status" value="1"/>
</dbReference>
<dbReference type="PANTHER" id="PTHR22642:SF2">
    <property type="entry name" value="PROTEIN LONG AFTER FAR-RED 3"/>
    <property type="match status" value="1"/>
</dbReference>
<dbReference type="Gene3D" id="3.10.310.70">
    <property type="match status" value="1"/>
</dbReference>
<comment type="caution">
    <text evidence="3">The sequence shown here is derived from an EMBL/GenBank/DDBJ whole genome shotgun (WGS) entry which is preliminary data.</text>
</comment>
<dbReference type="SUPFAM" id="SSF51338">
    <property type="entry name" value="Composite domain of metallo-dependent hydrolases"/>
    <property type="match status" value="1"/>
</dbReference>
<dbReference type="GO" id="GO:0016810">
    <property type="term" value="F:hydrolase activity, acting on carbon-nitrogen (but not peptide) bonds"/>
    <property type="evidence" value="ECO:0007669"/>
    <property type="project" value="InterPro"/>
</dbReference>
<dbReference type="InterPro" id="IPR013108">
    <property type="entry name" value="Amidohydro_3"/>
</dbReference>
<accession>A0A928BTG8</accession>
<evidence type="ECO:0000313" key="4">
    <source>
        <dbReference type="Proteomes" id="UP000763088"/>
    </source>
</evidence>
<name>A0A928BTG8_XYLRU</name>
<dbReference type="InterPro" id="IPR032466">
    <property type="entry name" value="Metal_Hydrolase"/>
</dbReference>
<dbReference type="Gene3D" id="3.20.20.140">
    <property type="entry name" value="Metal-dependent hydrolases"/>
    <property type="match status" value="1"/>
</dbReference>
<proteinExistence type="predicted"/>
<dbReference type="InterPro" id="IPR011059">
    <property type="entry name" value="Metal-dep_hydrolase_composite"/>
</dbReference>
<feature type="signal peptide" evidence="1">
    <location>
        <begin position="1"/>
        <end position="22"/>
    </location>
</feature>
<evidence type="ECO:0000259" key="2">
    <source>
        <dbReference type="Pfam" id="PF07969"/>
    </source>
</evidence>
<feature type="domain" description="Amidohydrolase 3" evidence="2">
    <location>
        <begin position="94"/>
        <end position="593"/>
    </location>
</feature>
<protein>
    <recommendedName>
        <fullName evidence="2">Amidohydrolase 3 domain-containing protein</fullName>
    </recommendedName>
</protein>